<sequence>MSSKNEIPVNERAGIRQVAELAGVGIASVSRVLSGQPGVSKKMTERVLQAAEQLNYTPNVLAQSLRRRSTKSIGFVCSDITNPLLASIVSGAESVLAAAGYSLLLTNSGGMPEMDAEHIDVLQQRQVDGLILLPSLENDAATLHALRKSAMPLVVIDRTLPDDVNANRVLSDHYLGVGAAARALLQQGHRRIGLIVGRDVRPTRERIRAVRDAYLAYDAAPDYLIETGILSIGHGERAMARLLALPWPPTAVILGGNQLLEGALKIISQRKLTLGRDFSLVCCDDVALSRLFSPPIATVMRDNILLGKRAAQLLLGQLDSPHESEEVLLPTWFENRGSCGPVAPARNTPDV</sequence>
<dbReference type="SUPFAM" id="SSF47413">
    <property type="entry name" value="lambda repressor-like DNA-binding domains"/>
    <property type="match status" value="1"/>
</dbReference>
<dbReference type="Proteomes" id="UP000294555">
    <property type="component" value="Unassembled WGS sequence"/>
</dbReference>
<dbReference type="GO" id="GO:0000976">
    <property type="term" value="F:transcription cis-regulatory region binding"/>
    <property type="evidence" value="ECO:0007669"/>
    <property type="project" value="TreeGrafter"/>
</dbReference>
<dbReference type="PANTHER" id="PTHR30146:SF148">
    <property type="entry name" value="HTH-TYPE TRANSCRIPTIONAL REPRESSOR PURR-RELATED"/>
    <property type="match status" value="1"/>
</dbReference>
<evidence type="ECO:0000256" key="4">
    <source>
        <dbReference type="ARBA" id="ARBA00023163"/>
    </source>
</evidence>
<dbReference type="AlphaFoldDB" id="A0A4R1N7S5"/>
<feature type="domain" description="HTH lacI-type" evidence="5">
    <location>
        <begin position="13"/>
        <end position="67"/>
    </location>
</feature>
<dbReference type="Pfam" id="PF00356">
    <property type="entry name" value="LacI"/>
    <property type="match status" value="1"/>
</dbReference>
<dbReference type="SUPFAM" id="SSF53822">
    <property type="entry name" value="Periplasmic binding protein-like I"/>
    <property type="match status" value="1"/>
</dbReference>
<dbReference type="CDD" id="cd01392">
    <property type="entry name" value="HTH_LacI"/>
    <property type="match status" value="1"/>
</dbReference>
<keyword evidence="1" id="KW-0678">Repressor</keyword>
<dbReference type="Pfam" id="PF13377">
    <property type="entry name" value="Peripla_BP_3"/>
    <property type="match status" value="1"/>
</dbReference>
<dbReference type="RefSeq" id="WP_132922219.1">
    <property type="nucleotide sequence ID" value="NZ_SJOI01000001.1"/>
</dbReference>
<dbReference type="InterPro" id="IPR028082">
    <property type="entry name" value="Peripla_BP_I"/>
</dbReference>
<evidence type="ECO:0000259" key="5">
    <source>
        <dbReference type="PROSITE" id="PS50932"/>
    </source>
</evidence>
<keyword evidence="7" id="KW-1185">Reference proteome</keyword>
<keyword evidence="4" id="KW-0804">Transcription</keyword>
<dbReference type="Gene3D" id="1.10.260.40">
    <property type="entry name" value="lambda repressor-like DNA-binding domains"/>
    <property type="match status" value="1"/>
</dbReference>
<keyword evidence="3" id="KW-0238">DNA-binding</keyword>
<dbReference type="SMART" id="SM00354">
    <property type="entry name" value="HTH_LACI"/>
    <property type="match status" value="1"/>
</dbReference>
<dbReference type="PANTHER" id="PTHR30146">
    <property type="entry name" value="LACI-RELATED TRANSCRIPTIONAL REPRESSOR"/>
    <property type="match status" value="1"/>
</dbReference>
<proteinExistence type="predicted"/>
<dbReference type="Gene3D" id="3.40.50.2300">
    <property type="match status" value="2"/>
</dbReference>
<evidence type="ECO:0000313" key="7">
    <source>
        <dbReference type="Proteomes" id="UP000294555"/>
    </source>
</evidence>
<evidence type="ECO:0000256" key="1">
    <source>
        <dbReference type="ARBA" id="ARBA00022491"/>
    </source>
</evidence>
<organism evidence="6 7">
    <name type="scientific">Sodalis ligni</name>
    <dbReference type="NCBI Taxonomy" id="2697027"/>
    <lineage>
        <taxon>Bacteria</taxon>
        <taxon>Pseudomonadati</taxon>
        <taxon>Pseudomonadota</taxon>
        <taxon>Gammaproteobacteria</taxon>
        <taxon>Enterobacterales</taxon>
        <taxon>Bruguierivoracaceae</taxon>
        <taxon>Sodalis</taxon>
    </lineage>
</organism>
<evidence type="ECO:0000313" key="6">
    <source>
        <dbReference type="EMBL" id="TCL03345.1"/>
    </source>
</evidence>
<comment type="caution">
    <text evidence="6">The sequence shown here is derived from an EMBL/GenBank/DDBJ whole genome shotgun (WGS) entry which is preliminary data.</text>
</comment>
<keyword evidence="2" id="KW-0805">Transcription regulation</keyword>
<protein>
    <submittedName>
        <fullName evidence="6">LacI family transcriptional regulator</fullName>
    </submittedName>
</protein>
<reference evidence="6 7" key="1">
    <citation type="submission" date="2019-02" db="EMBL/GenBank/DDBJ databases">
        <title>Investigation of anaerobic lignin degradation for improved lignocellulosic biofuels.</title>
        <authorList>
            <person name="Deangelis K."/>
        </authorList>
    </citation>
    <scope>NUCLEOTIDE SEQUENCE [LARGE SCALE GENOMIC DNA]</scope>
    <source>
        <strain evidence="6 7">159R</strain>
    </source>
</reference>
<dbReference type="InterPro" id="IPR010982">
    <property type="entry name" value="Lambda_DNA-bd_dom_sf"/>
</dbReference>
<dbReference type="OrthoDB" id="9798934at2"/>
<dbReference type="PROSITE" id="PS50932">
    <property type="entry name" value="HTH_LACI_2"/>
    <property type="match status" value="1"/>
</dbReference>
<accession>A0A4R1N7S5</accession>
<evidence type="ECO:0000256" key="3">
    <source>
        <dbReference type="ARBA" id="ARBA00023125"/>
    </source>
</evidence>
<dbReference type="EMBL" id="SJOI01000001">
    <property type="protein sequence ID" value="TCL03345.1"/>
    <property type="molecule type" value="Genomic_DNA"/>
</dbReference>
<gene>
    <name evidence="6" type="ORF">EZJ58_1407</name>
</gene>
<dbReference type="GO" id="GO:0003700">
    <property type="term" value="F:DNA-binding transcription factor activity"/>
    <property type="evidence" value="ECO:0007669"/>
    <property type="project" value="TreeGrafter"/>
</dbReference>
<dbReference type="InterPro" id="IPR046335">
    <property type="entry name" value="LacI/GalR-like_sensor"/>
</dbReference>
<dbReference type="InterPro" id="IPR000843">
    <property type="entry name" value="HTH_LacI"/>
</dbReference>
<name>A0A4R1N7S5_9GAMM</name>
<evidence type="ECO:0000256" key="2">
    <source>
        <dbReference type="ARBA" id="ARBA00023015"/>
    </source>
</evidence>